<proteinExistence type="inferred from homology"/>
<evidence type="ECO:0000256" key="3">
    <source>
        <dbReference type="ARBA" id="ARBA00004922"/>
    </source>
</evidence>
<evidence type="ECO:0000256" key="5">
    <source>
        <dbReference type="ARBA" id="ARBA00012596"/>
    </source>
</evidence>
<evidence type="ECO:0000256" key="13">
    <source>
        <dbReference type="SAM" id="Phobius"/>
    </source>
</evidence>
<keyword evidence="10 13" id="KW-1133">Transmembrane helix</keyword>
<evidence type="ECO:0000313" key="14">
    <source>
        <dbReference type="EMBL" id="CAD6192122.1"/>
    </source>
</evidence>
<dbReference type="InterPro" id="IPR038887">
    <property type="entry name" value="Nus1/NgBR"/>
</dbReference>
<comment type="cofactor">
    <cofactor evidence="1">
        <name>Mg(2+)</name>
        <dbReference type="ChEBI" id="CHEBI:18420"/>
    </cofactor>
</comment>
<evidence type="ECO:0000256" key="10">
    <source>
        <dbReference type="ARBA" id="ARBA00022989"/>
    </source>
</evidence>
<sequence>MLDIGWLCGAAVRAVYWLVMLACNFLGYSPMWAKNALKRRNMESFRLRTPSNLAILYTERVVEKEELRKLIEICSKSGVRHLSLYDHWGDVQKCVPNFVDFCRFNGIRLILGRTVEVSPDFSASGMTVQVLSSDSGKRALVDVCKSLCESNVEITTETISEKIALDHLLVDPDFLIQVGSVPSLCGYPPWNLRVTEFMQTQRLPTTPRAFENCIETFSRRDIRVGK</sequence>
<keyword evidence="9" id="KW-0460">Magnesium</keyword>
<evidence type="ECO:0000256" key="4">
    <source>
        <dbReference type="ARBA" id="ARBA00005432"/>
    </source>
</evidence>
<dbReference type="EMBL" id="CAJGYM010000025">
    <property type="protein sequence ID" value="CAD6192122.1"/>
    <property type="molecule type" value="Genomic_DNA"/>
</dbReference>
<organism evidence="14 15">
    <name type="scientific">Caenorhabditis auriculariae</name>
    <dbReference type="NCBI Taxonomy" id="2777116"/>
    <lineage>
        <taxon>Eukaryota</taxon>
        <taxon>Metazoa</taxon>
        <taxon>Ecdysozoa</taxon>
        <taxon>Nematoda</taxon>
        <taxon>Chromadorea</taxon>
        <taxon>Rhabditida</taxon>
        <taxon>Rhabditina</taxon>
        <taxon>Rhabditomorpha</taxon>
        <taxon>Rhabditoidea</taxon>
        <taxon>Rhabditidae</taxon>
        <taxon>Peloderinae</taxon>
        <taxon>Caenorhabditis</taxon>
    </lineage>
</organism>
<comment type="caution">
    <text evidence="14">The sequence shown here is derived from an EMBL/GenBank/DDBJ whole genome shotgun (WGS) entry which is preliminary data.</text>
</comment>
<evidence type="ECO:0000256" key="1">
    <source>
        <dbReference type="ARBA" id="ARBA00001946"/>
    </source>
</evidence>
<keyword evidence="6" id="KW-0808">Transferase</keyword>
<dbReference type="GO" id="GO:0045547">
    <property type="term" value="F:ditrans,polycis-polyprenyl diphosphate synthase [(2E,6E)-farnesyl diphosphate specific] activity"/>
    <property type="evidence" value="ECO:0007669"/>
    <property type="project" value="UniProtKB-EC"/>
</dbReference>
<reference evidence="14" key="1">
    <citation type="submission" date="2020-10" db="EMBL/GenBank/DDBJ databases">
        <authorList>
            <person name="Kikuchi T."/>
        </authorList>
    </citation>
    <scope>NUCLEOTIDE SEQUENCE</scope>
    <source>
        <strain evidence="14">NKZ352</strain>
    </source>
</reference>
<dbReference type="Gene3D" id="3.40.1180.10">
    <property type="entry name" value="Decaprenyl diphosphate synthase-like"/>
    <property type="match status" value="1"/>
</dbReference>
<dbReference type="PANTHER" id="PTHR21528">
    <property type="entry name" value="DEHYDRODOLICHYL DIPHOSPHATE SYNTHASE COMPLEX SUBUNIT NUS1"/>
    <property type="match status" value="1"/>
</dbReference>
<comment type="pathway">
    <text evidence="3">Protein modification; protein glycosylation.</text>
</comment>
<accession>A0A8S1HAD7</accession>
<dbReference type="InterPro" id="IPR036424">
    <property type="entry name" value="UPP_synth-like_sf"/>
</dbReference>
<comment type="subcellular location">
    <subcellularLocation>
        <location evidence="2">Endoplasmic reticulum membrane</location>
    </subcellularLocation>
</comment>
<evidence type="ECO:0000313" key="15">
    <source>
        <dbReference type="Proteomes" id="UP000835052"/>
    </source>
</evidence>
<feature type="transmembrane region" description="Helical" evidence="13">
    <location>
        <begin position="14"/>
        <end position="33"/>
    </location>
</feature>
<protein>
    <recommendedName>
        <fullName evidence="5">ditrans,polycis-polyprenyl diphosphate synthase [(2E,6E)-farnesyldiphosphate specific]</fullName>
        <ecNumber evidence="5">2.5.1.87</ecNumber>
    </recommendedName>
</protein>
<comment type="catalytic activity">
    <reaction evidence="12">
        <text>n isopentenyl diphosphate + (2E,6E)-farnesyl diphosphate = a di-trans,poly-cis-polyprenyl diphosphate + n diphosphate</text>
        <dbReference type="Rhea" id="RHEA:53008"/>
        <dbReference type="Rhea" id="RHEA-COMP:19494"/>
        <dbReference type="ChEBI" id="CHEBI:33019"/>
        <dbReference type="ChEBI" id="CHEBI:128769"/>
        <dbReference type="ChEBI" id="CHEBI:136960"/>
        <dbReference type="ChEBI" id="CHEBI:175763"/>
        <dbReference type="EC" id="2.5.1.87"/>
    </reaction>
</comment>
<dbReference type="GO" id="GO:1904423">
    <property type="term" value="C:dehydrodolichyl diphosphate synthase complex"/>
    <property type="evidence" value="ECO:0007669"/>
    <property type="project" value="InterPro"/>
</dbReference>
<evidence type="ECO:0000256" key="2">
    <source>
        <dbReference type="ARBA" id="ARBA00004586"/>
    </source>
</evidence>
<dbReference type="GO" id="GO:0005789">
    <property type="term" value="C:endoplasmic reticulum membrane"/>
    <property type="evidence" value="ECO:0007669"/>
    <property type="project" value="UniProtKB-SubCell"/>
</dbReference>
<dbReference type="AlphaFoldDB" id="A0A8S1HAD7"/>
<keyword evidence="11 13" id="KW-0472">Membrane</keyword>
<evidence type="ECO:0000256" key="6">
    <source>
        <dbReference type="ARBA" id="ARBA00022679"/>
    </source>
</evidence>
<dbReference type="Proteomes" id="UP000835052">
    <property type="component" value="Unassembled WGS sequence"/>
</dbReference>
<gene>
    <name evidence="14" type="ORF">CAUJ_LOCUS8041</name>
</gene>
<evidence type="ECO:0000256" key="8">
    <source>
        <dbReference type="ARBA" id="ARBA00022824"/>
    </source>
</evidence>
<keyword evidence="8" id="KW-0256">Endoplasmic reticulum</keyword>
<evidence type="ECO:0000256" key="11">
    <source>
        <dbReference type="ARBA" id="ARBA00023136"/>
    </source>
</evidence>
<keyword evidence="15" id="KW-1185">Reference proteome</keyword>
<name>A0A8S1HAD7_9PELO</name>
<comment type="similarity">
    <text evidence="4">Belongs to the UPP synthase family.</text>
</comment>
<evidence type="ECO:0000256" key="12">
    <source>
        <dbReference type="ARBA" id="ARBA00047353"/>
    </source>
</evidence>
<dbReference type="PANTHER" id="PTHR21528:SF0">
    <property type="entry name" value="DEHYDRODOLICHYL DIPHOSPHATE SYNTHASE COMPLEX SUBUNIT NUS1"/>
    <property type="match status" value="1"/>
</dbReference>
<dbReference type="OrthoDB" id="19639at2759"/>
<evidence type="ECO:0000256" key="9">
    <source>
        <dbReference type="ARBA" id="ARBA00022842"/>
    </source>
</evidence>
<evidence type="ECO:0000256" key="7">
    <source>
        <dbReference type="ARBA" id="ARBA00022692"/>
    </source>
</evidence>
<keyword evidence="7 13" id="KW-0812">Transmembrane</keyword>
<dbReference type="SUPFAM" id="SSF64005">
    <property type="entry name" value="Undecaprenyl diphosphate synthase"/>
    <property type="match status" value="1"/>
</dbReference>
<dbReference type="EC" id="2.5.1.87" evidence="5"/>